<dbReference type="STRING" id="574349.SAMN05443545_102319"/>
<dbReference type="InterPro" id="IPR009936">
    <property type="entry name" value="DUF1468"/>
</dbReference>
<feature type="domain" description="DUF1468" evidence="2">
    <location>
        <begin position="8"/>
        <end position="140"/>
    </location>
</feature>
<evidence type="ECO:0000259" key="2">
    <source>
        <dbReference type="Pfam" id="PF07331"/>
    </source>
</evidence>
<dbReference type="RefSeq" id="WP_092568386.1">
    <property type="nucleotide sequence ID" value="NZ_BMXH01000002.1"/>
</dbReference>
<accession>A0A1H2V4L7</accession>
<protein>
    <submittedName>
        <fullName evidence="3">Putative tricarboxylic transport membrane protein</fullName>
    </submittedName>
</protein>
<keyword evidence="1" id="KW-0472">Membrane</keyword>
<gene>
    <name evidence="3" type="ORF">SAMN05443545_102319</name>
</gene>
<dbReference type="Pfam" id="PF07331">
    <property type="entry name" value="TctB"/>
    <property type="match status" value="1"/>
</dbReference>
<feature type="transmembrane region" description="Helical" evidence="1">
    <location>
        <begin position="40"/>
        <end position="58"/>
    </location>
</feature>
<evidence type="ECO:0000313" key="4">
    <source>
        <dbReference type="Proteomes" id="UP000198500"/>
    </source>
</evidence>
<organism evidence="3 4">
    <name type="scientific">Aidingimonas halophila</name>
    <dbReference type="NCBI Taxonomy" id="574349"/>
    <lineage>
        <taxon>Bacteria</taxon>
        <taxon>Pseudomonadati</taxon>
        <taxon>Pseudomonadota</taxon>
        <taxon>Gammaproteobacteria</taxon>
        <taxon>Oceanospirillales</taxon>
        <taxon>Halomonadaceae</taxon>
        <taxon>Aidingimonas</taxon>
    </lineage>
</organism>
<dbReference type="AlphaFoldDB" id="A0A1H2V4L7"/>
<dbReference type="EMBL" id="FNNI01000002">
    <property type="protein sequence ID" value="SDW63170.1"/>
    <property type="molecule type" value="Genomic_DNA"/>
</dbReference>
<keyword evidence="1" id="KW-1133">Transmembrane helix</keyword>
<proteinExistence type="predicted"/>
<feature type="transmembrane region" description="Helical" evidence="1">
    <location>
        <begin position="92"/>
        <end position="109"/>
    </location>
</feature>
<sequence>MKLAADRLLGIVLTGLAAFIAVQALRLNVPISYDPVGPKAFPLGLAILLAMLSLVLVFKPGEDGQWPHRALTLKILLVLGVMLIYALLFTRLGFIITTLMTVAMLARIFDASWNRALITGVVMSVGSFFLFTDALGISLPGGYWLETWF</sequence>
<dbReference type="Proteomes" id="UP000198500">
    <property type="component" value="Unassembled WGS sequence"/>
</dbReference>
<keyword evidence="1" id="KW-0812">Transmembrane</keyword>
<name>A0A1H2V4L7_9GAMM</name>
<evidence type="ECO:0000313" key="3">
    <source>
        <dbReference type="EMBL" id="SDW63170.1"/>
    </source>
</evidence>
<reference evidence="3 4" key="1">
    <citation type="submission" date="2016-10" db="EMBL/GenBank/DDBJ databases">
        <authorList>
            <person name="de Groot N.N."/>
        </authorList>
    </citation>
    <scope>NUCLEOTIDE SEQUENCE [LARGE SCALE GENOMIC DNA]</scope>
    <source>
        <strain evidence="3 4">DSM 19219</strain>
    </source>
</reference>
<keyword evidence="4" id="KW-1185">Reference proteome</keyword>
<feature type="transmembrane region" description="Helical" evidence="1">
    <location>
        <begin position="116"/>
        <end position="139"/>
    </location>
</feature>
<evidence type="ECO:0000256" key="1">
    <source>
        <dbReference type="SAM" id="Phobius"/>
    </source>
</evidence>
<feature type="transmembrane region" description="Helical" evidence="1">
    <location>
        <begin position="70"/>
        <end position="86"/>
    </location>
</feature>
<dbReference type="OrthoDB" id="7025534at2"/>